<protein>
    <recommendedName>
        <fullName evidence="6 7">Octanoyltransferase</fullName>
        <ecNumber evidence="6 7">2.3.1.181</ecNumber>
    </recommendedName>
    <alternativeName>
        <fullName evidence="6">Lipoate-protein ligase B</fullName>
    </alternativeName>
    <alternativeName>
        <fullName evidence="6">Lipoyl/octanoyl transferase</fullName>
    </alternativeName>
    <alternativeName>
        <fullName evidence="6">Octanoyl-[acyl-carrier-protein]-protein N-octanoyltransferase</fullName>
    </alternativeName>
</protein>
<dbReference type="EMBL" id="JBHUHZ010000001">
    <property type="protein sequence ID" value="MFD2161276.1"/>
    <property type="molecule type" value="Genomic_DNA"/>
</dbReference>
<evidence type="ECO:0000256" key="7">
    <source>
        <dbReference type="PIRNR" id="PIRNR016262"/>
    </source>
</evidence>
<feature type="domain" description="BPL/LPL catalytic" evidence="8">
    <location>
        <begin position="44"/>
        <end position="231"/>
    </location>
</feature>
<dbReference type="PANTHER" id="PTHR10993">
    <property type="entry name" value="OCTANOYLTRANSFERASE"/>
    <property type="match status" value="1"/>
</dbReference>
<sequence>MKNKKAYFQNWGLLDYQQAWDRQEELFSAIVESKIANRKHDSDQPTANYLIFVEHPHVYTIGKSGKQENLLLDNEGLKNADATYYKINRGGDITYHGPGQIVGYPILDLDNFFTDIHLYLRTLEEAIILTLAEYNIEAGRFPGFTGVWLDADNEKARKICAMGVRCSRWVTMHGFAFNVNTDLNYFKNIVPCGIDDKDVTSMERELGYKPDMEEVAAKLKKNIATLFEMELDE</sequence>
<feature type="binding site" evidence="6">
    <location>
        <begin position="174"/>
        <end position="176"/>
    </location>
    <ligand>
        <name>substrate</name>
    </ligand>
</feature>
<dbReference type="EC" id="2.3.1.181" evidence="6 7"/>
<dbReference type="CDD" id="cd16444">
    <property type="entry name" value="LipB"/>
    <property type="match status" value="1"/>
</dbReference>
<organism evidence="9 10">
    <name type="scientific">Paradesertivirga mongoliensis</name>
    <dbReference type="NCBI Taxonomy" id="2100740"/>
    <lineage>
        <taxon>Bacteria</taxon>
        <taxon>Pseudomonadati</taxon>
        <taxon>Bacteroidota</taxon>
        <taxon>Sphingobacteriia</taxon>
        <taxon>Sphingobacteriales</taxon>
        <taxon>Sphingobacteriaceae</taxon>
        <taxon>Paradesertivirga</taxon>
    </lineage>
</organism>
<comment type="miscellaneous">
    <text evidence="6">In the reaction, the free carboxyl group of octanoic acid is attached via an amide linkage to the epsilon-amino group of a specific lysine residue of lipoyl domains of lipoate-dependent enzymes.</text>
</comment>
<keyword evidence="4 6" id="KW-0012">Acyltransferase</keyword>
<feature type="binding site" evidence="6">
    <location>
        <begin position="89"/>
        <end position="96"/>
    </location>
    <ligand>
        <name>substrate</name>
    </ligand>
</feature>
<comment type="catalytic activity">
    <reaction evidence="6 7">
        <text>octanoyl-[ACP] + L-lysyl-[protein] = N(6)-octanoyl-L-lysyl-[protein] + holo-[ACP] + H(+)</text>
        <dbReference type="Rhea" id="RHEA:17665"/>
        <dbReference type="Rhea" id="RHEA-COMP:9636"/>
        <dbReference type="Rhea" id="RHEA-COMP:9685"/>
        <dbReference type="Rhea" id="RHEA-COMP:9752"/>
        <dbReference type="Rhea" id="RHEA-COMP:9928"/>
        <dbReference type="ChEBI" id="CHEBI:15378"/>
        <dbReference type="ChEBI" id="CHEBI:29969"/>
        <dbReference type="ChEBI" id="CHEBI:64479"/>
        <dbReference type="ChEBI" id="CHEBI:78463"/>
        <dbReference type="ChEBI" id="CHEBI:78809"/>
        <dbReference type="EC" id="2.3.1.181"/>
    </reaction>
</comment>
<evidence type="ECO:0000256" key="2">
    <source>
        <dbReference type="ARBA" id="ARBA00022490"/>
    </source>
</evidence>
<dbReference type="PIRSF" id="PIRSF016262">
    <property type="entry name" value="LPLase"/>
    <property type="match status" value="1"/>
</dbReference>
<dbReference type="NCBIfam" id="NF010925">
    <property type="entry name" value="PRK14345.1"/>
    <property type="match status" value="1"/>
</dbReference>
<feature type="binding site" evidence="6">
    <location>
        <begin position="161"/>
        <end position="163"/>
    </location>
    <ligand>
        <name>substrate</name>
    </ligand>
</feature>
<evidence type="ECO:0000313" key="10">
    <source>
        <dbReference type="Proteomes" id="UP001597387"/>
    </source>
</evidence>
<evidence type="ECO:0000313" key="9">
    <source>
        <dbReference type="EMBL" id="MFD2161276.1"/>
    </source>
</evidence>
<dbReference type="SUPFAM" id="SSF55681">
    <property type="entry name" value="Class II aaRS and biotin synthetases"/>
    <property type="match status" value="1"/>
</dbReference>
<evidence type="ECO:0000256" key="1">
    <source>
        <dbReference type="ARBA" id="ARBA00004821"/>
    </source>
</evidence>
<keyword evidence="2 6" id="KW-0963">Cytoplasm</keyword>
<dbReference type="InterPro" id="IPR000544">
    <property type="entry name" value="Octanoyltransferase"/>
</dbReference>
<evidence type="ECO:0000256" key="4">
    <source>
        <dbReference type="ARBA" id="ARBA00023315"/>
    </source>
</evidence>
<name>A0ABW4ZGW3_9SPHI</name>
<feature type="active site" description="Acyl-thioester intermediate" evidence="6">
    <location>
        <position position="192"/>
    </location>
</feature>
<keyword evidence="10" id="KW-1185">Reference proteome</keyword>
<evidence type="ECO:0000256" key="6">
    <source>
        <dbReference type="HAMAP-Rule" id="MF_00013"/>
    </source>
</evidence>
<gene>
    <name evidence="6 9" type="primary">lipB</name>
    <name evidence="9" type="ORF">ACFSJU_02670</name>
</gene>
<dbReference type="Gene3D" id="3.30.930.10">
    <property type="entry name" value="Bira Bifunctional Protein, Domain 2"/>
    <property type="match status" value="1"/>
</dbReference>
<comment type="similarity">
    <text evidence="6 7">Belongs to the LipB family.</text>
</comment>
<comment type="function">
    <text evidence="5 6 7">Catalyzes the transfer of endogenously produced octanoic acid from octanoyl-acyl-carrier-protein onto the lipoyl domains of lipoate-dependent enzymes. Lipoyl-ACP can also act as a substrate although octanoyl-ACP is likely to be the physiological substrate.</text>
</comment>
<accession>A0ABW4ZGW3</accession>
<dbReference type="PROSITE" id="PS01313">
    <property type="entry name" value="LIPB"/>
    <property type="match status" value="1"/>
</dbReference>
<dbReference type="InterPro" id="IPR045864">
    <property type="entry name" value="aa-tRNA-synth_II/BPL/LPL"/>
</dbReference>
<comment type="subcellular location">
    <subcellularLocation>
        <location evidence="6">Cytoplasm</location>
    </subcellularLocation>
</comment>
<dbReference type="NCBIfam" id="TIGR00214">
    <property type="entry name" value="lipB"/>
    <property type="match status" value="1"/>
</dbReference>
<dbReference type="Proteomes" id="UP001597387">
    <property type="component" value="Unassembled WGS sequence"/>
</dbReference>
<dbReference type="Pfam" id="PF21948">
    <property type="entry name" value="LplA-B_cat"/>
    <property type="match status" value="1"/>
</dbReference>
<comment type="caution">
    <text evidence="9">The sequence shown here is derived from an EMBL/GenBank/DDBJ whole genome shotgun (WGS) entry which is preliminary data.</text>
</comment>
<dbReference type="PANTHER" id="PTHR10993:SF12">
    <property type="entry name" value="OCTANOYLTRANSFERASE"/>
    <property type="match status" value="1"/>
</dbReference>
<dbReference type="PROSITE" id="PS51733">
    <property type="entry name" value="BPL_LPL_CATALYTIC"/>
    <property type="match status" value="1"/>
</dbReference>
<dbReference type="GO" id="GO:0033819">
    <property type="term" value="F:lipoyl(octanoyl) transferase activity"/>
    <property type="evidence" value="ECO:0007669"/>
    <property type="project" value="UniProtKB-EC"/>
</dbReference>
<evidence type="ECO:0000256" key="5">
    <source>
        <dbReference type="ARBA" id="ARBA00024732"/>
    </source>
</evidence>
<dbReference type="InterPro" id="IPR004143">
    <property type="entry name" value="BPL_LPL_catalytic"/>
</dbReference>
<comment type="pathway">
    <text evidence="1 6 7">Protein modification; protein lipoylation via endogenous pathway; protein N(6)-(lipoyl)lysine from octanoyl-[acyl-carrier-protein]: step 1/2.</text>
</comment>
<keyword evidence="3 6" id="KW-0808">Transferase</keyword>
<dbReference type="HAMAP" id="MF_00013">
    <property type="entry name" value="LipB"/>
    <property type="match status" value="1"/>
</dbReference>
<reference evidence="10" key="1">
    <citation type="journal article" date="2019" name="Int. J. Syst. Evol. Microbiol.">
        <title>The Global Catalogue of Microorganisms (GCM) 10K type strain sequencing project: providing services to taxonomists for standard genome sequencing and annotation.</title>
        <authorList>
            <consortium name="The Broad Institute Genomics Platform"/>
            <consortium name="The Broad Institute Genome Sequencing Center for Infectious Disease"/>
            <person name="Wu L."/>
            <person name="Ma J."/>
        </authorList>
    </citation>
    <scope>NUCLEOTIDE SEQUENCE [LARGE SCALE GENOMIC DNA]</scope>
    <source>
        <strain evidence="10">KCTC 42217</strain>
    </source>
</reference>
<proteinExistence type="inferred from homology"/>
<dbReference type="RefSeq" id="WP_255899749.1">
    <property type="nucleotide sequence ID" value="NZ_JAFMZO010000001.1"/>
</dbReference>
<evidence type="ECO:0000256" key="3">
    <source>
        <dbReference type="ARBA" id="ARBA00022679"/>
    </source>
</evidence>
<feature type="site" description="Lowers pKa of active site Cys" evidence="6">
    <location>
        <position position="158"/>
    </location>
</feature>
<evidence type="ECO:0000259" key="8">
    <source>
        <dbReference type="PROSITE" id="PS51733"/>
    </source>
</evidence>
<dbReference type="InterPro" id="IPR020605">
    <property type="entry name" value="Octanoyltransferase_CS"/>
</dbReference>